<dbReference type="SUPFAM" id="SSF55785">
    <property type="entry name" value="PYP-like sensor domain (PAS domain)"/>
    <property type="match status" value="1"/>
</dbReference>
<feature type="transmembrane region" description="Helical" evidence="1">
    <location>
        <begin position="204"/>
        <end position="225"/>
    </location>
</feature>
<dbReference type="NCBIfam" id="TIGR00254">
    <property type="entry name" value="GGDEF"/>
    <property type="match status" value="1"/>
</dbReference>
<dbReference type="SUPFAM" id="SSF55073">
    <property type="entry name" value="Nucleotide cyclase"/>
    <property type="match status" value="1"/>
</dbReference>
<evidence type="ECO:0000256" key="1">
    <source>
        <dbReference type="SAM" id="Phobius"/>
    </source>
</evidence>
<evidence type="ECO:0000313" key="4">
    <source>
        <dbReference type="Proteomes" id="UP001304650"/>
    </source>
</evidence>
<dbReference type="CDD" id="cd01949">
    <property type="entry name" value="GGDEF"/>
    <property type="match status" value="1"/>
</dbReference>
<dbReference type="EC" id="2.7.7.65" evidence="3"/>
<dbReference type="RefSeq" id="WP_314802143.1">
    <property type="nucleotide sequence ID" value="NZ_CP130319.1"/>
</dbReference>
<feature type="transmembrane region" description="Helical" evidence="1">
    <location>
        <begin position="99"/>
        <end position="125"/>
    </location>
</feature>
<feature type="transmembrane region" description="Helical" evidence="1">
    <location>
        <begin position="37"/>
        <end position="54"/>
    </location>
</feature>
<dbReference type="EMBL" id="CP130319">
    <property type="protein sequence ID" value="WNR45415.1"/>
    <property type="molecule type" value="Genomic_DNA"/>
</dbReference>
<dbReference type="Gene3D" id="3.30.450.20">
    <property type="entry name" value="PAS domain"/>
    <property type="match status" value="1"/>
</dbReference>
<dbReference type="SMART" id="SM00267">
    <property type="entry name" value="GGDEF"/>
    <property type="match status" value="1"/>
</dbReference>
<gene>
    <name evidence="3" type="ORF">MJB10_04575</name>
</gene>
<keyword evidence="1" id="KW-1133">Transmembrane helix</keyword>
<keyword evidence="1" id="KW-0812">Transmembrane</keyword>
<dbReference type="InterPro" id="IPR013767">
    <property type="entry name" value="PAS_fold"/>
</dbReference>
<feature type="transmembrane region" description="Helical" evidence="1">
    <location>
        <begin position="6"/>
        <end position="25"/>
    </location>
</feature>
<keyword evidence="4" id="KW-1185">Reference proteome</keyword>
<dbReference type="GO" id="GO:0006355">
    <property type="term" value="P:regulation of DNA-templated transcription"/>
    <property type="evidence" value="ECO:0007669"/>
    <property type="project" value="InterPro"/>
</dbReference>
<dbReference type="Pfam" id="PF00990">
    <property type="entry name" value="GGDEF"/>
    <property type="match status" value="1"/>
</dbReference>
<dbReference type="PANTHER" id="PTHR44757:SF2">
    <property type="entry name" value="BIOFILM ARCHITECTURE MAINTENANCE PROTEIN MBAA"/>
    <property type="match status" value="1"/>
</dbReference>
<dbReference type="InterPro" id="IPR000160">
    <property type="entry name" value="GGDEF_dom"/>
</dbReference>
<keyword evidence="1" id="KW-0472">Membrane</keyword>
<dbReference type="CDD" id="cd00130">
    <property type="entry name" value="PAS"/>
    <property type="match status" value="1"/>
</dbReference>
<dbReference type="InterPro" id="IPR000014">
    <property type="entry name" value="PAS"/>
</dbReference>
<reference evidence="3" key="1">
    <citation type="submission" date="2022-02" db="EMBL/GenBank/DDBJ databases">
        <title>Paenibacillus sp. MBLB1832 Whole Genome Shotgun Sequencing.</title>
        <authorList>
            <person name="Hwang C.Y."/>
            <person name="Cho E.-S."/>
            <person name="Seo M.-J."/>
        </authorList>
    </citation>
    <scope>NUCLEOTIDE SEQUENCE</scope>
    <source>
        <strain evidence="3">MBLB1832</strain>
    </source>
</reference>
<dbReference type="InterPro" id="IPR043128">
    <property type="entry name" value="Rev_trsase/Diguanyl_cyclase"/>
</dbReference>
<dbReference type="Proteomes" id="UP001304650">
    <property type="component" value="Chromosome"/>
</dbReference>
<dbReference type="InterPro" id="IPR029787">
    <property type="entry name" value="Nucleotide_cyclase"/>
</dbReference>
<protein>
    <submittedName>
        <fullName evidence="3">Sensor domain-containing diguanylate cyclase</fullName>
        <ecNumber evidence="3">2.7.7.65</ecNumber>
    </submittedName>
</protein>
<dbReference type="PANTHER" id="PTHR44757">
    <property type="entry name" value="DIGUANYLATE CYCLASE DGCP"/>
    <property type="match status" value="1"/>
</dbReference>
<accession>A0AA96LVH8</accession>
<dbReference type="KEGG" id="proo:MJB10_04575"/>
<dbReference type="Pfam" id="PF00989">
    <property type="entry name" value="PAS"/>
    <property type="match status" value="1"/>
</dbReference>
<dbReference type="AlphaFoldDB" id="A0AA96LVH8"/>
<dbReference type="GO" id="GO:0052621">
    <property type="term" value="F:diguanylate cyclase activity"/>
    <property type="evidence" value="ECO:0007669"/>
    <property type="project" value="UniProtKB-EC"/>
</dbReference>
<dbReference type="NCBIfam" id="TIGR00229">
    <property type="entry name" value="sensory_box"/>
    <property type="match status" value="1"/>
</dbReference>
<dbReference type="InterPro" id="IPR035965">
    <property type="entry name" value="PAS-like_dom_sf"/>
</dbReference>
<keyword evidence="3" id="KW-0808">Transferase</keyword>
<feature type="domain" description="GGDEF" evidence="2">
    <location>
        <begin position="388"/>
        <end position="519"/>
    </location>
</feature>
<dbReference type="InterPro" id="IPR052155">
    <property type="entry name" value="Biofilm_reg_signaling"/>
</dbReference>
<evidence type="ECO:0000259" key="2">
    <source>
        <dbReference type="PROSITE" id="PS50887"/>
    </source>
</evidence>
<feature type="transmembrane region" description="Helical" evidence="1">
    <location>
        <begin position="145"/>
        <end position="166"/>
    </location>
</feature>
<dbReference type="SMART" id="SM00091">
    <property type="entry name" value="PAS"/>
    <property type="match status" value="1"/>
</dbReference>
<proteinExistence type="predicted"/>
<feature type="transmembrane region" description="Helical" evidence="1">
    <location>
        <begin position="178"/>
        <end position="198"/>
    </location>
</feature>
<sequence>MNNYVLPLLLFLAPTFYLGYISIDIYRRNNKKTENRLASFITLCIAVIFFFEYLRFLAPRTQTVNLALYAGYPVSFLCVGASFLFYLNITKLNKKLPRLAAWCLGYSVLLIYLLMLALGRGSLIFSDVIVHGIWKQEMPGPDFNLIMTLLMMVSMANMAIAWYAKFKPVQKNLEQRNALLLQCSLVYSGTYIVIFLSIPIFEVFIFVPNAILVYPLLVFAVYLHILMHRYDFLPSAQRKYEILFEISHSAIFLLDQDACIVEANPEAYVLLDWGASKPLIGEPYVQFIPHENEERFLDNYRKDFGHSRVRDFEYVIVSHAGTPKHVLVDTDVIAISDEKLVLAIVRDNTKRKQEEMFISHLAQHDALTGLPNRLFFDSYLNEIVTRPDPFGIILIDLDRFKPVNDTWGHQVGDKLLQEVGARCQSVLNSGDMLARLGGDEFVGIILGDNTRVETVATQMLQKISTDFNIDDKIIIIGASLGISHYPSHSGNPVELVRNADKAMYEAKQSGGDCFNVYTKLPVQPKVCKSLK</sequence>
<name>A0AA96LVH8_9BACL</name>
<evidence type="ECO:0000313" key="3">
    <source>
        <dbReference type="EMBL" id="WNR45415.1"/>
    </source>
</evidence>
<keyword evidence="3" id="KW-0548">Nucleotidyltransferase</keyword>
<dbReference type="Gene3D" id="3.30.70.270">
    <property type="match status" value="1"/>
</dbReference>
<feature type="transmembrane region" description="Helical" evidence="1">
    <location>
        <begin position="66"/>
        <end position="87"/>
    </location>
</feature>
<dbReference type="PROSITE" id="PS50887">
    <property type="entry name" value="GGDEF"/>
    <property type="match status" value="1"/>
</dbReference>
<organism evidence="3 4">
    <name type="scientific">Paenibacillus roseopurpureus</name>
    <dbReference type="NCBI Taxonomy" id="2918901"/>
    <lineage>
        <taxon>Bacteria</taxon>
        <taxon>Bacillati</taxon>
        <taxon>Bacillota</taxon>
        <taxon>Bacilli</taxon>
        <taxon>Bacillales</taxon>
        <taxon>Paenibacillaceae</taxon>
        <taxon>Paenibacillus</taxon>
    </lineage>
</organism>